<feature type="transmembrane region" description="Helical" evidence="1">
    <location>
        <begin position="339"/>
        <end position="359"/>
    </location>
</feature>
<dbReference type="Proteomes" id="UP000830116">
    <property type="component" value="Chromosome"/>
</dbReference>
<protein>
    <submittedName>
        <fullName evidence="2">Glycosyltransferase family 39 protein</fullName>
        <ecNumber evidence="2">2.4.-.-</ecNumber>
    </submittedName>
</protein>
<feature type="transmembrane region" description="Helical" evidence="1">
    <location>
        <begin position="259"/>
        <end position="282"/>
    </location>
</feature>
<keyword evidence="2" id="KW-0808">Transferase</keyword>
<feature type="transmembrane region" description="Helical" evidence="1">
    <location>
        <begin position="134"/>
        <end position="151"/>
    </location>
</feature>
<dbReference type="RefSeq" id="WP_243540538.1">
    <property type="nucleotide sequence ID" value="NZ_CP093442.1"/>
</dbReference>
<feature type="transmembrane region" description="Helical" evidence="1">
    <location>
        <begin position="156"/>
        <end position="172"/>
    </location>
</feature>
<name>A0ABY4CCP1_9BACT</name>
<reference evidence="2" key="1">
    <citation type="submission" date="2022-03" db="EMBL/GenBank/DDBJ databases">
        <title>Genome Identification and Characterization of new species Bdellovibrio reynosense LBG001 sp. nov. from a Mexico soil sample.</title>
        <authorList>
            <person name="Camilli A."/>
            <person name="Ajao Y."/>
            <person name="Guo X."/>
        </authorList>
    </citation>
    <scope>NUCLEOTIDE SEQUENCE</scope>
    <source>
        <strain evidence="2">LBG001</strain>
    </source>
</reference>
<dbReference type="InterPro" id="IPR019962">
    <property type="entry name" value="CHP03663"/>
</dbReference>
<organism evidence="2 3">
    <name type="scientific">Bdellovibrio reynosensis</name>
    <dbReference type="NCBI Taxonomy" id="2835041"/>
    <lineage>
        <taxon>Bacteria</taxon>
        <taxon>Pseudomonadati</taxon>
        <taxon>Bdellovibrionota</taxon>
        <taxon>Bdellovibrionia</taxon>
        <taxon>Bdellovibrionales</taxon>
        <taxon>Pseudobdellovibrionaceae</taxon>
        <taxon>Bdellovibrio</taxon>
    </lineage>
</organism>
<evidence type="ECO:0000313" key="2">
    <source>
        <dbReference type="EMBL" id="UOF02736.1"/>
    </source>
</evidence>
<feature type="transmembrane region" description="Helical" evidence="1">
    <location>
        <begin position="210"/>
        <end position="228"/>
    </location>
</feature>
<feature type="transmembrane region" description="Helical" evidence="1">
    <location>
        <begin position="314"/>
        <end position="332"/>
    </location>
</feature>
<dbReference type="PANTHER" id="PTHR41710">
    <property type="entry name" value="GLYCOSYL TRANSFERASE, FAMILY 39"/>
    <property type="match status" value="1"/>
</dbReference>
<proteinExistence type="predicted"/>
<feature type="transmembrane region" description="Helical" evidence="1">
    <location>
        <begin position="12"/>
        <end position="29"/>
    </location>
</feature>
<feature type="transmembrane region" description="Helical" evidence="1">
    <location>
        <begin position="289"/>
        <end position="308"/>
    </location>
</feature>
<dbReference type="EC" id="2.4.-.-" evidence="2"/>
<dbReference type="GO" id="GO:0016757">
    <property type="term" value="F:glycosyltransferase activity"/>
    <property type="evidence" value="ECO:0007669"/>
    <property type="project" value="UniProtKB-KW"/>
</dbReference>
<gene>
    <name evidence="2" type="ORF">MNR06_07205</name>
</gene>
<evidence type="ECO:0000256" key="1">
    <source>
        <dbReference type="SAM" id="Phobius"/>
    </source>
</evidence>
<sequence length="490" mass="57316">MKDFKVTKYHRAFLWLALLFLVMWTRFFHLSAKPIHFDESINGWFSLQIFKGLYKYDPNNYHGPLYFYLLAGFENLWGRSLEVLRAAPAVFSVLSVVLFSFRPLRNQTSQNWLIFFLILSPAFIFFGRSGIHEMPFVFFQILLMVGVIRWLEIKDTKALVLVLFGIWGITLLKETFVITLFSIFIALCTLGFAWWKDLAKQIAKIWNTQLTWLTLILLFLFAQFYTSFFTNARGLIDFINSFLPWAKTGIHGHGHDKEFWFWLGVLLKAEPVALLGVIISCFTIFSRSAPLRAVSIFSLVQLVVYSVIPYKTIWCLLSLVWGFYFVLAFTFVEIKRVKLRNLLIAITLFLSLFNILSAFNSSYRKPLQFSHPFFYVNSTYAAQDLQNLILETAKQHPLLLEEPVQIGMAEQWPWPWTLRHFTKISYDLCGKNLIATAAIYMCEQSDMSKVEEFVGDDYWKIELPIRQARGNSIIYLKKTFFKEEPRISNE</sequence>
<keyword evidence="3" id="KW-1185">Reference proteome</keyword>
<keyword evidence="2" id="KW-0328">Glycosyltransferase</keyword>
<accession>A0ABY4CCP1</accession>
<keyword evidence="1" id="KW-1133">Transmembrane helix</keyword>
<dbReference type="EMBL" id="CP093442">
    <property type="protein sequence ID" value="UOF02736.1"/>
    <property type="molecule type" value="Genomic_DNA"/>
</dbReference>
<feature type="transmembrane region" description="Helical" evidence="1">
    <location>
        <begin position="178"/>
        <end position="198"/>
    </location>
</feature>
<feature type="transmembrane region" description="Helical" evidence="1">
    <location>
        <begin position="83"/>
        <end position="100"/>
    </location>
</feature>
<keyword evidence="1" id="KW-0472">Membrane</keyword>
<dbReference type="PANTHER" id="PTHR41710:SF2">
    <property type="entry name" value="GLYCOSYL TRANSFERASE FAMILY 39_83 DOMAIN-CONTAINING PROTEIN"/>
    <property type="match status" value="1"/>
</dbReference>
<keyword evidence="1" id="KW-0812">Transmembrane</keyword>
<evidence type="ECO:0000313" key="3">
    <source>
        <dbReference type="Proteomes" id="UP000830116"/>
    </source>
</evidence>
<feature type="transmembrane region" description="Helical" evidence="1">
    <location>
        <begin position="112"/>
        <end position="128"/>
    </location>
</feature>